<dbReference type="InterPro" id="IPR036318">
    <property type="entry name" value="FAD-bd_PCMH-like_sf"/>
</dbReference>
<evidence type="ECO:0000313" key="8">
    <source>
        <dbReference type="EMBL" id="AEQ52246.1"/>
    </source>
</evidence>
<dbReference type="InterPro" id="IPR016167">
    <property type="entry name" value="FAD-bd_PCMH_sub1"/>
</dbReference>
<organism evidence="8 9">
    <name type="scientific">Pelagibacterium halotolerans (strain DSM 22347 / JCM 15775 / CGMCC 1.7692 / B2)</name>
    <dbReference type="NCBI Taxonomy" id="1082931"/>
    <lineage>
        <taxon>Bacteria</taxon>
        <taxon>Pseudomonadati</taxon>
        <taxon>Pseudomonadota</taxon>
        <taxon>Alphaproteobacteria</taxon>
        <taxon>Hyphomicrobiales</taxon>
        <taxon>Devosiaceae</taxon>
        <taxon>Pelagibacterium</taxon>
    </lineage>
</organism>
<evidence type="ECO:0000313" key="9">
    <source>
        <dbReference type="Proteomes" id="UP000008850"/>
    </source>
</evidence>
<dbReference type="NCBIfam" id="TIGR02963">
    <property type="entry name" value="xanthine_xdhA"/>
    <property type="match status" value="1"/>
</dbReference>
<dbReference type="InterPro" id="IPR012675">
    <property type="entry name" value="Beta-grasp_dom_sf"/>
</dbReference>
<dbReference type="STRING" id="1082931.KKY_2237"/>
<keyword evidence="4" id="KW-0560">Oxidoreductase</keyword>
<dbReference type="KEGG" id="phl:KKY_2237"/>
<evidence type="ECO:0000256" key="1">
    <source>
        <dbReference type="ARBA" id="ARBA00022630"/>
    </source>
</evidence>
<dbReference type="SMART" id="SM01092">
    <property type="entry name" value="CO_deh_flav_C"/>
    <property type="match status" value="1"/>
</dbReference>
<keyword evidence="2" id="KW-0479">Metal-binding</keyword>
<dbReference type="Pfam" id="PF01799">
    <property type="entry name" value="Fer2_2"/>
    <property type="match status" value="1"/>
</dbReference>
<proteinExistence type="predicted"/>
<keyword evidence="1" id="KW-0285">Flavoprotein</keyword>
<dbReference type="PROSITE" id="PS00197">
    <property type="entry name" value="2FE2S_FER_1"/>
    <property type="match status" value="1"/>
</dbReference>
<dbReference type="GO" id="GO:0004854">
    <property type="term" value="F:xanthine dehydrogenase activity"/>
    <property type="evidence" value="ECO:0007669"/>
    <property type="project" value="InterPro"/>
</dbReference>
<dbReference type="InterPro" id="IPR014307">
    <property type="entry name" value="Xanthine_DH_ssu"/>
</dbReference>
<dbReference type="PATRIC" id="fig|1082931.4.peg.2205"/>
<evidence type="ECO:0000256" key="4">
    <source>
        <dbReference type="ARBA" id="ARBA00023002"/>
    </source>
</evidence>
<keyword evidence="5" id="KW-0408">Iron</keyword>
<dbReference type="InterPro" id="IPR002346">
    <property type="entry name" value="Mopterin_DH_FAD-bd"/>
</dbReference>
<dbReference type="SUPFAM" id="SSF54292">
    <property type="entry name" value="2Fe-2S ferredoxin-like"/>
    <property type="match status" value="1"/>
</dbReference>
<dbReference type="HOGENOM" id="CLU_001681_9_0_5"/>
<feature type="domain" description="2Fe-2S ferredoxin-type" evidence="6">
    <location>
        <begin position="5"/>
        <end position="90"/>
    </location>
</feature>
<dbReference type="GO" id="GO:0005506">
    <property type="term" value="F:iron ion binding"/>
    <property type="evidence" value="ECO:0007669"/>
    <property type="project" value="InterPro"/>
</dbReference>
<dbReference type="PANTHER" id="PTHR45444">
    <property type="entry name" value="XANTHINE DEHYDROGENASE"/>
    <property type="match status" value="1"/>
</dbReference>
<accession>G4R6T2</accession>
<dbReference type="Pfam" id="PF00111">
    <property type="entry name" value="Fer2"/>
    <property type="match status" value="1"/>
</dbReference>
<dbReference type="SUPFAM" id="SSF55447">
    <property type="entry name" value="CO dehydrogenase flavoprotein C-terminal domain-like"/>
    <property type="match status" value="1"/>
</dbReference>
<dbReference type="EMBL" id="CP003075">
    <property type="protein sequence ID" value="AEQ52246.1"/>
    <property type="molecule type" value="Genomic_DNA"/>
</dbReference>
<dbReference type="Pfam" id="PF00941">
    <property type="entry name" value="FAD_binding_5"/>
    <property type="match status" value="1"/>
</dbReference>
<feature type="domain" description="FAD-binding PCMH-type" evidence="7">
    <location>
        <begin position="195"/>
        <end position="366"/>
    </location>
</feature>
<protein>
    <submittedName>
        <fullName evidence="8">Xanthine dehydrogenase, iron-sulfur cluster and FAD-binding subunit A</fullName>
    </submittedName>
</protein>
<evidence type="ECO:0000259" key="7">
    <source>
        <dbReference type="PROSITE" id="PS51387"/>
    </source>
</evidence>
<dbReference type="InterPro" id="IPR016166">
    <property type="entry name" value="FAD-bd_PCMH"/>
</dbReference>
<keyword evidence="9" id="KW-1185">Reference proteome</keyword>
<dbReference type="InterPro" id="IPR036683">
    <property type="entry name" value="CO_DH_flav_C_dom_sf"/>
</dbReference>
<dbReference type="GO" id="GO:0051537">
    <property type="term" value="F:2 iron, 2 sulfur cluster binding"/>
    <property type="evidence" value="ECO:0007669"/>
    <property type="project" value="InterPro"/>
</dbReference>
<evidence type="ECO:0000259" key="6">
    <source>
        <dbReference type="PROSITE" id="PS51085"/>
    </source>
</evidence>
<dbReference type="PIRSF" id="PIRSF036557">
    <property type="entry name" value="XdhA_RC"/>
    <property type="match status" value="1"/>
</dbReference>
<reference evidence="8 9" key="1">
    <citation type="journal article" date="2012" name="J. Bacteriol.">
        <title>Complete genome sequence of Pelagibacterium halotolerans B2T.</title>
        <authorList>
            <person name="Huo Y.Y."/>
            <person name="Cheng H."/>
            <person name="Han X.F."/>
            <person name="Jiang X.W."/>
            <person name="Sun C."/>
            <person name="Zhang X.Q."/>
            <person name="Zhu X.F."/>
            <person name="Liu Y.F."/>
            <person name="Li P.F."/>
            <person name="Ni P.X."/>
            <person name="Wu M."/>
        </authorList>
    </citation>
    <scope>NUCLEOTIDE SEQUENCE [LARGE SCALE GENOMIC DNA]</scope>
    <source>
        <strain evidence="9">DSM 22347 / JCM 15775 / CGMCC 1.7692 / B2</strain>
    </source>
</reference>
<dbReference type="PROSITE" id="PS51387">
    <property type="entry name" value="FAD_PCMH"/>
    <property type="match status" value="1"/>
</dbReference>
<evidence type="ECO:0000256" key="5">
    <source>
        <dbReference type="ARBA" id="ARBA00023004"/>
    </source>
</evidence>
<evidence type="ECO:0000256" key="3">
    <source>
        <dbReference type="ARBA" id="ARBA00022827"/>
    </source>
</evidence>
<dbReference type="InterPro" id="IPR016208">
    <property type="entry name" value="Ald_Oxase/xanthine_DH-like"/>
</dbReference>
<dbReference type="Gene3D" id="3.30.43.10">
    <property type="entry name" value="Uridine Diphospho-n-acetylenolpyruvylglucosamine Reductase, domain 2"/>
    <property type="match status" value="1"/>
</dbReference>
<dbReference type="InterPro" id="IPR036884">
    <property type="entry name" value="2Fe-2S-bd_dom_sf"/>
</dbReference>
<dbReference type="PROSITE" id="PS51085">
    <property type="entry name" value="2FE2S_FER_2"/>
    <property type="match status" value="1"/>
</dbReference>
<dbReference type="InterPro" id="IPR036010">
    <property type="entry name" value="2Fe-2S_ferredoxin-like_sf"/>
</dbReference>
<dbReference type="GO" id="GO:0071949">
    <property type="term" value="F:FAD binding"/>
    <property type="evidence" value="ECO:0007669"/>
    <property type="project" value="InterPro"/>
</dbReference>
<dbReference type="SUPFAM" id="SSF47741">
    <property type="entry name" value="CO dehydrogenase ISP C-domain like"/>
    <property type="match status" value="1"/>
</dbReference>
<dbReference type="AlphaFoldDB" id="G4R6T2"/>
<dbReference type="Gene3D" id="3.30.390.50">
    <property type="entry name" value="CO dehydrogenase flavoprotein, C-terminal domain"/>
    <property type="match status" value="1"/>
</dbReference>
<keyword evidence="3" id="KW-0274">FAD</keyword>
<sequence>MEPRTAIRFYLNDNLIELDTLEPDRTLLDFLRLDRVLRGTKEGCAEGDCGACTVIVGRISGGVVRYLPANACIILVSMLDGAHVVTVEHLKGPDGGLHPVQQAMVDYHGSQCGFCTPGFVMSLYGLWLANPNPSVPEIEKALQGNLCRCTGYAPIVRAAQAVSNYGSVLEDALNREREEIVAKLTALRDGRLVVVEGARGKTIIPADVDGLAAVLTEMPEATIVAGATDVGLWVTKFMRDIAPVVIVGHLMGEISVEDGRIVFGAGVSYAKAFETIATHIPQMVEMFDRIGGAQVRAMGTIGGNIANGSPIGDTPPPLIALGAEITLRKGDRRRVVKLEDFFIAYGRQDRKKGEFVEAVSVPQPGADEIFGVHKVTKRRDEDITATLGAFRVKIAGGVVAEATIAYGGMAATPKRARAVEAALIGKAWTLDTVEAALGKFEEDFQPLTDWRAGADYRMLAAKNLLKRFYFESVEGPSHIVRHEVA</sequence>
<gene>
    <name evidence="8" type="ordered locus">KKY_2237</name>
</gene>
<dbReference type="Gene3D" id="1.10.150.120">
    <property type="entry name" value="[2Fe-2S]-binding domain"/>
    <property type="match status" value="1"/>
</dbReference>
<name>G4R6T2_PELHB</name>
<dbReference type="InterPro" id="IPR012175">
    <property type="entry name" value="Xanth_DH_ssu_bac"/>
</dbReference>
<dbReference type="Gene3D" id="3.10.20.30">
    <property type="match status" value="1"/>
</dbReference>
<dbReference type="PANTHER" id="PTHR45444:SF3">
    <property type="entry name" value="XANTHINE DEHYDROGENASE"/>
    <property type="match status" value="1"/>
</dbReference>
<dbReference type="CDD" id="cd00207">
    <property type="entry name" value="fer2"/>
    <property type="match status" value="1"/>
</dbReference>
<evidence type="ECO:0000256" key="2">
    <source>
        <dbReference type="ARBA" id="ARBA00022723"/>
    </source>
</evidence>
<dbReference type="Proteomes" id="UP000008850">
    <property type="component" value="Chromosome"/>
</dbReference>
<dbReference type="InterPro" id="IPR016169">
    <property type="entry name" value="FAD-bd_PCMH_sub2"/>
</dbReference>
<dbReference type="Pfam" id="PF03450">
    <property type="entry name" value="CO_deh_flav_C"/>
    <property type="match status" value="1"/>
</dbReference>
<dbReference type="SUPFAM" id="SSF56176">
    <property type="entry name" value="FAD-binding/transporter-associated domain-like"/>
    <property type="match status" value="1"/>
</dbReference>
<dbReference type="eggNOG" id="COG4630">
    <property type="taxonomic scope" value="Bacteria"/>
</dbReference>
<dbReference type="InterPro" id="IPR006058">
    <property type="entry name" value="2Fe2S_fd_BS"/>
</dbReference>
<dbReference type="Gene3D" id="3.30.465.10">
    <property type="match status" value="1"/>
</dbReference>
<dbReference type="InterPro" id="IPR002888">
    <property type="entry name" value="2Fe-2S-bd"/>
</dbReference>
<dbReference type="InterPro" id="IPR005107">
    <property type="entry name" value="CO_DH_flav_C"/>
</dbReference>
<dbReference type="InterPro" id="IPR001041">
    <property type="entry name" value="2Fe-2S_ferredoxin-type"/>
</dbReference>